<name>A0A6J5LBS5_9CAUD</name>
<reference evidence="1" key="1">
    <citation type="submission" date="2020-04" db="EMBL/GenBank/DDBJ databases">
        <authorList>
            <person name="Chiriac C."/>
            <person name="Salcher M."/>
            <person name="Ghai R."/>
            <person name="Kavagutti S V."/>
        </authorList>
    </citation>
    <scope>NUCLEOTIDE SEQUENCE</scope>
</reference>
<evidence type="ECO:0000313" key="1">
    <source>
        <dbReference type="EMBL" id="CAB4130360.1"/>
    </source>
</evidence>
<organism evidence="1">
    <name type="scientific">uncultured Caudovirales phage</name>
    <dbReference type="NCBI Taxonomy" id="2100421"/>
    <lineage>
        <taxon>Viruses</taxon>
        <taxon>Duplodnaviria</taxon>
        <taxon>Heunggongvirae</taxon>
        <taxon>Uroviricota</taxon>
        <taxon>Caudoviricetes</taxon>
        <taxon>Peduoviridae</taxon>
        <taxon>Maltschvirus</taxon>
        <taxon>Maltschvirus maltsch</taxon>
    </lineage>
</organism>
<sequence length="107" mass="12215">MAGGLYNMATYNVNSPYYQTPKFGNFLDVMVSRDIPPQTSDTYYEIDHVYNYRPDLLAGDLYGDSGLWWVFAMRNPNAIKDPIFDFKTGTKIYVPLKTTLVALLKVS</sequence>
<dbReference type="InterPro" id="IPR022607">
    <property type="entry name" value="Phage_T4_Gp53_baseplate_wedge"/>
</dbReference>
<dbReference type="Pfam" id="PF11246">
    <property type="entry name" value="Phage_gp53"/>
    <property type="match status" value="1"/>
</dbReference>
<dbReference type="EMBL" id="LR796237">
    <property type="protein sequence ID" value="CAB4130360.1"/>
    <property type="molecule type" value="Genomic_DNA"/>
</dbReference>
<protein>
    <submittedName>
        <fullName evidence="1">Baseplate wedge protein gp53, bacteriophage T4</fullName>
    </submittedName>
</protein>
<gene>
    <name evidence="1" type="ORF">UFOVP116_410</name>
</gene>
<proteinExistence type="predicted"/>
<accession>A0A6J5LBS5</accession>